<feature type="chain" id="PRO_5046845581" description="Bactericidal permeability-increasing protein" evidence="10">
    <location>
        <begin position="45"/>
        <end position="580"/>
    </location>
</feature>
<evidence type="ECO:0000256" key="1">
    <source>
        <dbReference type="ARBA" id="ARBA00007292"/>
    </source>
</evidence>
<proteinExistence type="inferred from homology"/>
<dbReference type="SUPFAM" id="SSF55394">
    <property type="entry name" value="Bactericidal permeability-increasing protein, BPI"/>
    <property type="match status" value="2"/>
</dbReference>
<evidence type="ECO:0000256" key="8">
    <source>
        <dbReference type="ARBA" id="ARBA00025943"/>
    </source>
</evidence>
<evidence type="ECO:0000313" key="14">
    <source>
        <dbReference type="RefSeq" id="XP_072852603.1"/>
    </source>
</evidence>
<keyword evidence="9 10" id="KW-0732">Signal</keyword>
<keyword evidence="13" id="KW-1185">Reference proteome</keyword>
<feature type="signal peptide" evidence="10">
    <location>
        <begin position="1"/>
        <end position="44"/>
    </location>
</feature>
<dbReference type="Pfam" id="PF01273">
    <property type="entry name" value="LBP_BPI_CETP"/>
    <property type="match status" value="1"/>
</dbReference>
<dbReference type="PANTHER" id="PTHR10504:SF84">
    <property type="entry name" value="BACTERICIDAL PERMEABILITY-INCREASING PROTEIN"/>
    <property type="match status" value="1"/>
</dbReference>
<comment type="subunit">
    <text evidence="8 9">Monomer. Homodimer; disulfide-linked.</text>
</comment>
<dbReference type="SMART" id="SM00328">
    <property type="entry name" value="BPI1"/>
    <property type="match status" value="1"/>
</dbReference>
<comment type="domain">
    <text evidence="9">The N-terminal region may be exposed to the interior of the granule, whereas the C-terminal portion may be embedded in the membrane. During phagocytosis and degranulation, proteases may be released and activated and cleave BPI at the junction of the N- and C-terminal portions of the molecule, providing controlled release of the N-terminal antibacterial fragment when bacteria are ingested.</text>
</comment>
<name>A0ABM5G4M5_9SAUR</name>
<feature type="domain" description="Lipid-binding serum glycoprotein N-terminal" evidence="11">
    <location>
        <begin position="52"/>
        <end position="293"/>
    </location>
</feature>
<evidence type="ECO:0000256" key="9">
    <source>
        <dbReference type="RuleBase" id="RU369039"/>
    </source>
</evidence>
<reference evidence="14" key="1">
    <citation type="submission" date="2025-08" db="UniProtKB">
        <authorList>
            <consortium name="RefSeq"/>
        </authorList>
    </citation>
    <scope>IDENTIFICATION</scope>
</reference>
<keyword evidence="4 9" id="KW-0399">Innate immunity</keyword>
<evidence type="ECO:0000256" key="2">
    <source>
        <dbReference type="ARBA" id="ARBA00017827"/>
    </source>
</evidence>
<dbReference type="GeneID" id="110086718"/>
<organism evidence="13 14">
    <name type="scientific">Pogona vitticeps</name>
    <name type="common">central bearded dragon</name>
    <dbReference type="NCBI Taxonomy" id="103695"/>
    <lineage>
        <taxon>Eukaryota</taxon>
        <taxon>Metazoa</taxon>
        <taxon>Chordata</taxon>
        <taxon>Craniata</taxon>
        <taxon>Vertebrata</taxon>
        <taxon>Euteleostomi</taxon>
        <taxon>Lepidosauria</taxon>
        <taxon>Squamata</taxon>
        <taxon>Bifurcata</taxon>
        <taxon>Unidentata</taxon>
        <taxon>Episquamata</taxon>
        <taxon>Toxicofera</taxon>
        <taxon>Iguania</taxon>
        <taxon>Acrodonta</taxon>
        <taxon>Agamidae</taxon>
        <taxon>Amphibolurinae</taxon>
        <taxon>Pogona</taxon>
    </lineage>
</organism>
<comment type="domain">
    <text evidence="9">The N- and C-terminal barrels adopt an identical fold despite having only 13% of conserved residues.</text>
</comment>
<dbReference type="InterPro" id="IPR032942">
    <property type="entry name" value="BPI/LBP/Plunc"/>
</dbReference>
<evidence type="ECO:0000256" key="3">
    <source>
        <dbReference type="ARBA" id="ARBA00022529"/>
    </source>
</evidence>
<keyword evidence="7 9" id="KW-1015">Disulfide bond</keyword>
<comment type="similarity">
    <text evidence="1">Belongs to the BPI/LBP/Plunc superfamily. BPI/LBP family.</text>
</comment>
<sequence>MPDFSFAVKSLVLHMSAAHQPQLQKGLWGFSLLLLASFTQPVKGEDGGLKVQVTRKGLEYAKDFGLEMLKVFAKKEQIQDISGSYNVPLLGAVSYTMSGIRVTQFEVTHSTAAFMEGTGLNLTIHNAQVSLSSRWSLSSWLADSLGMVGFNATSSSLSPSRSEDGTVDISLNRLFLSSLLGLGKDARGRPRVSYAGCHSALGDVELKFHGGKSWLYNLLAAALKGILQTEVNKQLCPEVKKGIGKLDHLLSAMNVSAQIDSFVGLDYSLVNEPSVGVDQCTVDLKGEFFQVRGHPGPLLPAPFHLPNQPDSMVLLGISEFFANSAAFAYFTSGALRVNYTGRMIPKTVPFRLNTKNLGVFIPELNKEFPDMEMEIHIAARKPPVLSIHPGSLEGAAFASVEAFAVLPNANLASAFLLNIEANLTGQVFLRPVQGGTSIGNVAGSLALKSFHLSVERSSIGEIKVALLESFLKMAGQMALLRANSESRPLSLCSKSSSAFVSCSIPGKAALFSYASFSPLMVTLCISLGYLKKGFALPSANGLSVLNPKVTMEQGYLLIATDLSMEPERLRESIFAPGSSQ</sequence>
<evidence type="ECO:0000259" key="12">
    <source>
        <dbReference type="SMART" id="SM00329"/>
    </source>
</evidence>
<gene>
    <name evidence="14" type="primary">LOC110086718</name>
</gene>
<comment type="subcellular location">
    <subcellularLocation>
        <location evidence="9">Secreted</location>
    </subcellularLocation>
</comment>
<evidence type="ECO:0000256" key="5">
    <source>
        <dbReference type="ARBA" id="ARBA00022859"/>
    </source>
</evidence>
<dbReference type="InterPro" id="IPR017943">
    <property type="entry name" value="Bactericidal_perm-incr_a/b_dom"/>
</dbReference>
<evidence type="ECO:0000256" key="10">
    <source>
        <dbReference type="SAM" id="SignalP"/>
    </source>
</evidence>
<dbReference type="SMART" id="SM00329">
    <property type="entry name" value="BPI2"/>
    <property type="match status" value="1"/>
</dbReference>
<evidence type="ECO:0000313" key="13">
    <source>
        <dbReference type="Proteomes" id="UP001652642"/>
    </source>
</evidence>
<dbReference type="PANTHER" id="PTHR10504">
    <property type="entry name" value="BACTERICIDAL PERMEABILITY-INCREASING BPI PROTEIN-RELATED"/>
    <property type="match status" value="1"/>
</dbReference>
<accession>A0ABM5G4M5</accession>
<dbReference type="InterPro" id="IPR001124">
    <property type="entry name" value="Lipid-bd_serum_glycop_C"/>
</dbReference>
<comment type="function">
    <text evidence="9">The cytotoxic action of BPI is limited to many species of Gram-negative bacteria; this specificity may be explained by a strong affinity of the very basic N-terminal half for the negatively charged lipopolysaccharides that are unique to the Gram-negative bacterial outer envelope.</text>
</comment>
<evidence type="ECO:0000259" key="11">
    <source>
        <dbReference type="SMART" id="SM00328"/>
    </source>
</evidence>
<dbReference type="Proteomes" id="UP001652642">
    <property type="component" value="Chromosome 4"/>
</dbReference>
<evidence type="ECO:0000256" key="6">
    <source>
        <dbReference type="ARBA" id="ARBA00023022"/>
    </source>
</evidence>
<keyword evidence="5 9" id="KW-0391">Immunity</keyword>
<keyword evidence="9" id="KW-0325">Glycoprotein</keyword>
<evidence type="ECO:0000256" key="4">
    <source>
        <dbReference type="ARBA" id="ARBA00022588"/>
    </source>
</evidence>
<keyword evidence="3 9" id="KW-0929">Antimicrobial</keyword>
<dbReference type="Pfam" id="PF02886">
    <property type="entry name" value="LBP_BPI_CETP_C"/>
    <property type="match status" value="1"/>
</dbReference>
<evidence type="ECO:0000256" key="7">
    <source>
        <dbReference type="ARBA" id="ARBA00023157"/>
    </source>
</evidence>
<dbReference type="Gene3D" id="3.15.20.10">
    <property type="entry name" value="Bactericidal permeability-increasing protein, domain 2"/>
    <property type="match status" value="1"/>
</dbReference>
<keyword evidence="9" id="KW-0964">Secreted</keyword>
<dbReference type="InterPro" id="IPR017942">
    <property type="entry name" value="Lipid-bd_serum_glycop_N"/>
</dbReference>
<dbReference type="RefSeq" id="XP_072852603.1">
    <property type="nucleotide sequence ID" value="XM_072996502.1"/>
</dbReference>
<keyword evidence="6 9" id="KW-0044">Antibiotic</keyword>
<protein>
    <recommendedName>
        <fullName evidence="2 9">Bactericidal permeability-increasing protein</fullName>
        <shortName evidence="9">BPI</shortName>
    </recommendedName>
</protein>
<feature type="domain" description="Lipid-binding serum glycoprotein C-terminal" evidence="12">
    <location>
        <begin position="307"/>
        <end position="560"/>
    </location>
</feature>
<dbReference type="Gene3D" id="3.15.10.10">
    <property type="entry name" value="Bactericidal permeability-increasing protein, domain 1"/>
    <property type="match status" value="1"/>
</dbReference>